<name>A0A078B7L9_STYLE</name>
<gene>
    <name evidence="1" type="primary">Contig3576.g3822</name>
    <name evidence="1" type="ORF">STYLEM_19362</name>
</gene>
<keyword evidence="2" id="KW-1185">Reference proteome</keyword>
<dbReference type="AlphaFoldDB" id="A0A078B7L9"/>
<sequence>MEQMPQLKDNQPYKVFFILLKILDFTYKNSIFKGRSPFLFDKPSKLIIQGINIEGLILKHSNAPIEAISIYNNLRFHDNKIHQNNAIQIDKSIRQVIIKDCFFSNEQLGSGGVYFGFFRTQSICLEEITFRNITYSDYIKQKGYLIRFDQLDIKKDSPNTYIKNLLLENSDFNLLLFKGYNFIDIRDSDPIEVVLQNITIQNNKITKKNDLIFFDSYHNEHKAYLKIIDSKFINNSFESNGNLIIVKQNDHNQFLIRNTVFQNNTRAQLLIAPIDAYDFQNPLVVIIEDSTFNQNNVIIDAMIRIQSNGQLIEIFAMMRIDQQFTKKIQTLFPKIYNGTNTKIGNIFDLQKGSLQIDQNSEITDHHNFIGQYQIQMTYSNLTISETVIMNSEFLSDYPVFNIDASETNINQFAYIDNKNQGDVVLNIYRSPKCTQDKTCQRSVQNSIFISNFASVQGGVLNYNKFRPYDLESNVYTSNQALYGPILSSYPFTIRIQEIKRQQIASGLIGLVELDTKRTAVIGQKQKMVVNGTVNFTGLVFIAEPGSKNVRFKVYSQDINEEKIKEVFNLSIELQINQEIIFFDFRKCQLDALFVRMDFIHLKWKLSNVWSVHLMQFVQGEQKFQLILAIGDLRTQVEISNLMKLLECMIYVMMAMEEICVIDV</sequence>
<accession>A0A078B7L9</accession>
<protein>
    <submittedName>
        <fullName evidence="1">Uncharacterized protein</fullName>
    </submittedName>
</protein>
<evidence type="ECO:0000313" key="2">
    <source>
        <dbReference type="Proteomes" id="UP000039865"/>
    </source>
</evidence>
<organism evidence="1 2">
    <name type="scientific">Stylonychia lemnae</name>
    <name type="common">Ciliate</name>
    <dbReference type="NCBI Taxonomy" id="5949"/>
    <lineage>
        <taxon>Eukaryota</taxon>
        <taxon>Sar</taxon>
        <taxon>Alveolata</taxon>
        <taxon>Ciliophora</taxon>
        <taxon>Intramacronucleata</taxon>
        <taxon>Spirotrichea</taxon>
        <taxon>Stichotrichia</taxon>
        <taxon>Sporadotrichida</taxon>
        <taxon>Oxytrichidae</taxon>
        <taxon>Stylonychinae</taxon>
        <taxon>Stylonychia</taxon>
    </lineage>
</organism>
<proteinExistence type="predicted"/>
<dbReference type="EMBL" id="CCKQ01018270">
    <property type="protein sequence ID" value="CDW90221.1"/>
    <property type="molecule type" value="Genomic_DNA"/>
</dbReference>
<dbReference type="SUPFAM" id="SSF51126">
    <property type="entry name" value="Pectin lyase-like"/>
    <property type="match status" value="2"/>
</dbReference>
<evidence type="ECO:0000313" key="1">
    <source>
        <dbReference type="EMBL" id="CDW90221.1"/>
    </source>
</evidence>
<dbReference type="InParanoid" id="A0A078B7L9"/>
<dbReference type="InterPro" id="IPR011050">
    <property type="entry name" value="Pectin_lyase_fold/virulence"/>
</dbReference>
<reference evidence="1 2" key="1">
    <citation type="submission" date="2014-06" db="EMBL/GenBank/DDBJ databases">
        <authorList>
            <person name="Swart Estienne"/>
        </authorList>
    </citation>
    <scope>NUCLEOTIDE SEQUENCE [LARGE SCALE GENOMIC DNA]</scope>
    <source>
        <strain evidence="1 2">130c</strain>
    </source>
</reference>
<dbReference type="Proteomes" id="UP000039865">
    <property type="component" value="Unassembled WGS sequence"/>
</dbReference>